<gene>
    <name evidence="1" type="ORF">NBEOAGPD_1204</name>
</gene>
<proteinExistence type="predicted"/>
<keyword evidence="2" id="KW-1185">Reference proteome</keyword>
<reference evidence="1" key="2">
    <citation type="submission" date="2021-08" db="EMBL/GenBank/DDBJ databases">
        <authorList>
            <person name="Tani A."/>
            <person name="Ola A."/>
            <person name="Ogura Y."/>
            <person name="Katsura K."/>
            <person name="Hayashi T."/>
        </authorList>
    </citation>
    <scope>NUCLEOTIDE SEQUENCE</scope>
    <source>
        <strain evidence="1">NBRC 103626</strain>
    </source>
</reference>
<protein>
    <submittedName>
        <fullName evidence="1">Uncharacterized protein</fullName>
    </submittedName>
</protein>
<name>A0AA37HNF1_9HYPH</name>
<dbReference type="EMBL" id="BPQM01000026">
    <property type="protein sequence ID" value="GJD77992.1"/>
    <property type="molecule type" value="Genomic_DNA"/>
</dbReference>
<accession>A0AA37HNF1</accession>
<comment type="caution">
    <text evidence="1">The sequence shown here is derived from an EMBL/GenBank/DDBJ whole genome shotgun (WGS) entry which is preliminary data.</text>
</comment>
<reference evidence="1" key="1">
    <citation type="journal article" date="2016" name="Front. Microbiol.">
        <title>Genome Sequence of the Piezophilic, Mesophilic Sulfate-Reducing Bacterium Desulfovibrio indicus J2T.</title>
        <authorList>
            <person name="Cao J."/>
            <person name="Maignien L."/>
            <person name="Shao Z."/>
            <person name="Alain K."/>
            <person name="Jebbar M."/>
        </authorList>
    </citation>
    <scope>NUCLEOTIDE SEQUENCE</scope>
    <source>
        <strain evidence="1">NBRC 103626</strain>
    </source>
</reference>
<organism evidence="1 2">
    <name type="scientific">Methylobacterium gregans</name>
    <dbReference type="NCBI Taxonomy" id="374424"/>
    <lineage>
        <taxon>Bacteria</taxon>
        <taxon>Pseudomonadati</taxon>
        <taxon>Pseudomonadota</taxon>
        <taxon>Alphaproteobacteria</taxon>
        <taxon>Hyphomicrobiales</taxon>
        <taxon>Methylobacteriaceae</taxon>
        <taxon>Methylobacterium</taxon>
    </lineage>
</organism>
<sequence>MTARQRSALVGMMDAILAVDQASVGIRARAQDLRDRLDQPTPSAIILIFRRR</sequence>
<dbReference type="RefSeq" id="WP_238301723.1">
    <property type="nucleotide sequence ID" value="NZ_BPQM01000026.1"/>
</dbReference>
<evidence type="ECO:0000313" key="2">
    <source>
        <dbReference type="Proteomes" id="UP001055108"/>
    </source>
</evidence>
<dbReference type="AlphaFoldDB" id="A0AA37HNF1"/>
<dbReference type="Proteomes" id="UP001055108">
    <property type="component" value="Unassembled WGS sequence"/>
</dbReference>
<evidence type="ECO:0000313" key="1">
    <source>
        <dbReference type="EMBL" id="GJD77992.1"/>
    </source>
</evidence>